<gene>
    <name evidence="2" type="ORF">PVK06_043519</name>
</gene>
<proteinExistence type="predicted"/>
<feature type="region of interest" description="Disordered" evidence="1">
    <location>
        <begin position="104"/>
        <end position="137"/>
    </location>
</feature>
<dbReference type="EMBL" id="JARKNE010000012">
    <property type="protein sequence ID" value="KAK5775611.1"/>
    <property type="molecule type" value="Genomic_DNA"/>
</dbReference>
<sequence length="153" mass="16998">MSISTLRLSLYSQKKGQLSIKEYLAKIKNLCDKLASAGYCISAQEHNSTILAGLPIEYESINVVASAMPASIYLLAEMLVDCEARQQDLVLSMPFQVNMAQQSGSNAKHTDQFDSGSRPPYRGGGSRSFRRRGRGRHFAHNKPQFPGCFKHIM</sequence>
<accession>A0ABR0MNP7</accession>
<evidence type="ECO:0000313" key="2">
    <source>
        <dbReference type="EMBL" id="KAK5775611.1"/>
    </source>
</evidence>
<reference evidence="2 3" key="1">
    <citation type="submission" date="2023-03" db="EMBL/GenBank/DDBJ databases">
        <title>WGS of Gossypium arboreum.</title>
        <authorList>
            <person name="Yu D."/>
        </authorList>
    </citation>
    <scope>NUCLEOTIDE SEQUENCE [LARGE SCALE GENOMIC DNA]</scope>
    <source>
        <tissue evidence="2">Leaf</tissue>
    </source>
</reference>
<dbReference type="PANTHER" id="PTHR47481:SF31">
    <property type="entry name" value="OS01G0873500 PROTEIN"/>
    <property type="match status" value="1"/>
</dbReference>
<feature type="compositionally biased region" description="Basic residues" evidence="1">
    <location>
        <begin position="128"/>
        <end position="137"/>
    </location>
</feature>
<name>A0ABR0MNP7_GOSAR</name>
<comment type="caution">
    <text evidence="2">The sequence shown here is derived from an EMBL/GenBank/DDBJ whole genome shotgun (WGS) entry which is preliminary data.</text>
</comment>
<dbReference type="PANTHER" id="PTHR47481">
    <property type="match status" value="1"/>
</dbReference>
<protein>
    <submittedName>
        <fullName evidence="2">Uncharacterized protein</fullName>
    </submittedName>
</protein>
<evidence type="ECO:0000256" key="1">
    <source>
        <dbReference type="SAM" id="MobiDB-lite"/>
    </source>
</evidence>
<keyword evidence="3" id="KW-1185">Reference proteome</keyword>
<dbReference type="Proteomes" id="UP001358586">
    <property type="component" value="Chromosome 12"/>
</dbReference>
<evidence type="ECO:0000313" key="3">
    <source>
        <dbReference type="Proteomes" id="UP001358586"/>
    </source>
</evidence>
<organism evidence="2 3">
    <name type="scientific">Gossypium arboreum</name>
    <name type="common">Tree cotton</name>
    <name type="synonym">Gossypium nanking</name>
    <dbReference type="NCBI Taxonomy" id="29729"/>
    <lineage>
        <taxon>Eukaryota</taxon>
        <taxon>Viridiplantae</taxon>
        <taxon>Streptophyta</taxon>
        <taxon>Embryophyta</taxon>
        <taxon>Tracheophyta</taxon>
        <taxon>Spermatophyta</taxon>
        <taxon>Magnoliopsida</taxon>
        <taxon>eudicotyledons</taxon>
        <taxon>Gunneridae</taxon>
        <taxon>Pentapetalae</taxon>
        <taxon>rosids</taxon>
        <taxon>malvids</taxon>
        <taxon>Malvales</taxon>
        <taxon>Malvaceae</taxon>
        <taxon>Malvoideae</taxon>
        <taxon>Gossypium</taxon>
    </lineage>
</organism>